<comment type="caution">
    <text evidence="1">The sequence shown here is derived from an EMBL/GenBank/DDBJ whole genome shotgun (WGS) entry which is preliminary data.</text>
</comment>
<evidence type="ECO:0000313" key="2">
    <source>
        <dbReference type="Proteomes" id="UP001152888"/>
    </source>
</evidence>
<evidence type="ECO:0000313" key="1">
    <source>
        <dbReference type="EMBL" id="CAH1974684.1"/>
    </source>
</evidence>
<dbReference type="Proteomes" id="UP001152888">
    <property type="component" value="Unassembled WGS sequence"/>
</dbReference>
<gene>
    <name evidence="1" type="ORF">ACAOBT_LOCUS11231</name>
</gene>
<sequence length="63" mass="7368">MGADHHQEITFGKLYLPPKFFDEREQFSQEVTHPINSQSCTQKHAKYGNIKVKANSKKRPWPL</sequence>
<name>A0A9P0KK26_ACAOB</name>
<dbReference type="EMBL" id="CAKOFQ010006828">
    <property type="protein sequence ID" value="CAH1974684.1"/>
    <property type="molecule type" value="Genomic_DNA"/>
</dbReference>
<reference evidence="1" key="1">
    <citation type="submission" date="2022-03" db="EMBL/GenBank/DDBJ databases">
        <authorList>
            <person name="Sayadi A."/>
        </authorList>
    </citation>
    <scope>NUCLEOTIDE SEQUENCE</scope>
</reference>
<dbReference type="AlphaFoldDB" id="A0A9P0KK26"/>
<keyword evidence="2" id="KW-1185">Reference proteome</keyword>
<proteinExistence type="predicted"/>
<protein>
    <submittedName>
        <fullName evidence="1">Uncharacterized protein</fullName>
    </submittedName>
</protein>
<organism evidence="1 2">
    <name type="scientific">Acanthoscelides obtectus</name>
    <name type="common">Bean weevil</name>
    <name type="synonym">Bruchus obtectus</name>
    <dbReference type="NCBI Taxonomy" id="200917"/>
    <lineage>
        <taxon>Eukaryota</taxon>
        <taxon>Metazoa</taxon>
        <taxon>Ecdysozoa</taxon>
        <taxon>Arthropoda</taxon>
        <taxon>Hexapoda</taxon>
        <taxon>Insecta</taxon>
        <taxon>Pterygota</taxon>
        <taxon>Neoptera</taxon>
        <taxon>Endopterygota</taxon>
        <taxon>Coleoptera</taxon>
        <taxon>Polyphaga</taxon>
        <taxon>Cucujiformia</taxon>
        <taxon>Chrysomeloidea</taxon>
        <taxon>Chrysomelidae</taxon>
        <taxon>Bruchinae</taxon>
        <taxon>Bruchini</taxon>
        <taxon>Acanthoscelides</taxon>
    </lineage>
</organism>
<accession>A0A9P0KK26</accession>